<proteinExistence type="predicted"/>
<sequence length="147" mass="17213">MKTLVYLALALTTLIGWSQPVRGSHDNRNPMKEKLAELSPEQLADLKTKKMTLQLDLDEKQQQQIHNFHLNQIQNRRQEIENGKKPKDMTAYELYAFKSQQLDRQIAAKDQLRSILSEEQFDKLEKSVKRGKAMMLKRASRDHGRRP</sequence>
<accession>A0A2S7KQW5</accession>
<dbReference type="EMBL" id="MQUB01000001">
    <property type="protein sequence ID" value="PQB05015.1"/>
    <property type="molecule type" value="Genomic_DNA"/>
</dbReference>
<keyword evidence="2" id="KW-1185">Reference proteome</keyword>
<dbReference type="Proteomes" id="UP000239800">
    <property type="component" value="Unassembled WGS sequence"/>
</dbReference>
<dbReference type="AlphaFoldDB" id="A0A2S7KQW5"/>
<organism evidence="1 2">
    <name type="scientific">Aureitalea marina</name>
    <dbReference type="NCBI Taxonomy" id="930804"/>
    <lineage>
        <taxon>Bacteria</taxon>
        <taxon>Pseudomonadati</taxon>
        <taxon>Bacteroidota</taxon>
        <taxon>Flavobacteriia</taxon>
        <taxon>Flavobacteriales</taxon>
        <taxon>Flavobacteriaceae</taxon>
        <taxon>Aureitalea</taxon>
    </lineage>
</organism>
<name>A0A2S7KQW5_9FLAO</name>
<evidence type="ECO:0000313" key="2">
    <source>
        <dbReference type="Proteomes" id="UP000239800"/>
    </source>
</evidence>
<dbReference type="RefSeq" id="WP_104812946.1">
    <property type="nucleotide sequence ID" value="NZ_MQUB01000001.1"/>
</dbReference>
<comment type="caution">
    <text evidence="1">The sequence shown here is derived from an EMBL/GenBank/DDBJ whole genome shotgun (WGS) entry which is preliminary data.</text>
</comment>
<evidence type="ECO:0000313" key="1">
    <source>
        <dbReference type="EMBL" id="PQB05015.1"/>
    </source>
</evidence>
<protein>
    <submittedName>
        <fullName evidence="1">Uncharacterized protein</fullName>
    </submittedName>
</protein>
<gene>
    <name evidence="1" type="ORF">BST85_09010</name>
</gene>
<dbReference type="OrthoDB" id="956918at2"/>
<reference evidence="1 2" key="1">
    <citation type="submission" date="2016-11" db="EMBL/GenBank/DDBJ databases">
        <title>Trade-off between light-utilization and light-protection in marine flavobacteria.</title>
        <authorList>
            <person name="Kumagai Y."/>
        </authorList>
    </citation>
    <scope>NUCLEOTIDE SEQUENCE [LARGE SCALE GENOMIC DNA]</scope>
    <source>
        <strain evidence="1 2">NBRC 107741</strain>
    </source>
</reference>